<gene>
    <name evidence="1" type="ORF">GCM10009535_11770</name>
</gene>
<reference evidence="1 2" key="1">
    <citation type="journal article" date="2019" name="Int. J. Syst. Evol. Microbiol.">
        <title>The Global Catalogue of Microorganisms (GCM) 10K type strain sequencing project: providing services to taxonomists for standard genome sequencing and annotation.</title>
        <authorList>
            <consortium name="The Broad Institute Genomics Platform"/>
            <consortium name="The Broad Institute Genome Sequencing Center for Infectious Disease"/>
            <person name="Wu L."/>
            <person name="Ma J."/>
        </authorList>
    </citation>
    <scope>NUCLEOTIDE SEQUENCE [LARGE SCALE GENOMIC DNA]</scope>
    <source>
        <strain evidence="1 2">JCM 10367</strain>
    </source>
</reference>
<dbReference type="EMBL" id="BAAAGU010000009">
    <property type="protein sequence ID" value="GAA0637112.1"/>
    <property type="molecule type" value="Genomic_DNA"/>
</dbReference>
<proteinExistence type="predicted"/>
<comment type="caution">
    <text evidence="1">The sequence shown here is derived from an EMBL/GenBank/DDBJ whole genome shotgun (WGS) entry which is preliminary data.</text>
</comment>
<sequence>MKLKPIVRPVIHPSGMVVCLPTGLKEFVCSCGGRYTLPSLELPHKTVPGREHLIVVRPTCS</sequence>
<evidence type="ECO:0000313" key="1">
    <source>
        <dbReference type="EMBL" id="GAA0637112.1"/>
    </source>
</evidence>
<name>A0ABN1HBN9_9ACTN</name>
<keyword evidence="2" id="KW-1185">Reference proteome</keyword>
<dbReference type="RefSeq" id="WP_343998280.1">
    <property type="nucleotide sequence ID" value="NZ_BAAAGU010000009.1"/>
</dbReference>
<evidence type="ECO:0000313" key="2">
    <source>
        <dbReference type="Proteomes" id="UP001500724"/>
    </source>
</evidence>
<accession>A0ABN1HBN9</accession>
<dbReference type="Proteomes" id="UP001500724">
    <property type="component" value="Unassembled WGS sequence"/>
</dbReference>
<protein>
    <submittedName>
        <fullName evidence="1">Uncharacterized protein</fullName>
    </submittedName>
</protein>
<organism evidence="1 2">
    <name type="scientific">Streptomyces thermocarboxydovorans</name>
    <dbReference type="NCBI Taxonomy" id="59298"/>
    <lineage>
        <taxon>Bacteria</taxon>
        <taxon>Bacillati</taxon>
        <taxon>Actinomycetota</taxon>
        <taxon>Actinomycetes</taxon>
        <taxon>Kitasatosporales</taxon>
        <taxon>Streptomycetaceae</taxon>
        <taxon>Streptomyces</taxon>
    </lineage>
</organism>